<keyword evidence="4" id="KW-0004">4Fe-4S</keyword>
<evidence type="ECO:0000313" key="14">
    <source>
        <dbReference type="Proteomes" id="UP000187001"/>
    </source>
</evidence>
<dbReference type="GO" id="GO:0005737">
    <property type="term" value="C:cytoplasm"/>
    <property type="evidence" value="ECO:0007669"/>
    <property type="project" value="UniProtKB-SubCell"/>
</dbReference>
<name>A0ABD6QD30_MYCFO</name>
<keyword evidence="11" id="KW-0804">Transcription</keyword>
<evidence type="ECO:0000259" key="12">
    <source>
        <dbReference type="PROSITE" id="PS51674"/>
    </source>
</evidence>
<evidence type="ECO:0000256" key="8">
    <source>
        <dbReference type="ARBA" id="ARBA00023015"/>
    </source>
</evidence>
<dbReference type="PROSITE" id="PS51674">
    <property type="entry name" value="4FE4S_WBL"/>
    <property type="match status" value="1"/>
</dbReference>
<dbReference type="InterPro" id="IPR034768">
    <property type="entry name" value="4FE4S_WBL"/>
</dbReference>
<sequence length="120" mass="13416">MTAAQWMDEARCADADPDLWFASGSKREEAKRICSQCPVTAECRAAWPDAFGGVWGGEEHTQKNVGPSPTAEWLGIPHGTERGYRQHLEKGQIPCDRCQVAQWFAKREREERAKARAVSA</sequence>
<evidence type="ECO:0000313" key="13">
    <source>
        <dbReference type="EMBL" id="OMC33963.1"/>
    </source>
</evidence>
<evidence type="ECO:0000256" key="11">
    <source>
        <dbReference type="ARBA" id="ARBA00023163"/>
    </source>
</evidence>
<comment type="caution">
    <text evidence="13">The sequence shown here is derived from an EMBL/GenBank/DDBJ whole genome shotgun (WGS) entry which is preliminary data.</text>
</comment>
<dbReference type="GO" id="GO:0051539">
    <property type="term" value="F:4 iron, 4 sulfur cluster binding"/>
    <property type="evidence" value="ECO:0007669"/>
    <property type="project" value="UniProtKB-KW"/>
</dbReference>
<dbReference type="PANTHER" id="PTHR38839">
    <property type="entry name" value="TRANSCRIPTIONAL REGULATOR WHID-RELATED"/>
    <property type="match status" value="1"/>
</dbReference>
<keyword evidence="8" id="KW-0805">Transcription regulation</keyword>
<comment type="cofactor">
    <cofactor evidence="1">
        <name>[4Fe-4S] cluster</name>
        <dbReference type="ChEBI" id="CHEBI:49883"/>
    </cofactor>
</comment>
<keyword evidence="10" id="KW-1015">Disulfide bond</keyword>
<comment type="subcellular location">
    <subcellularLocation>
        <location evidence="2">Cytoplasm</location>
    </subcellularLocation>
</comment>
<evidence type="ECO:0000256" key="5">
    <source>
        <dbReference type="ARBA" id="ARBA00022723"/>
    </source>
</evidence>
<dbReference type="RefSeq" id="WP_076208038.1">
    <property type="nucleotide sequence ID" value="NZ_MBER01000174.1"/>
</dbReference>
<keyword evidence="5" id="KW-0479">Metal-binding</keyword>
<keyword evidence="9" id="KW-0238">DNA-binding</keyword>
<evidence type="ECO:0000256" key="1">
    <source>
        <dbReference type="ARBA" id="ARBA00001966"/>
    </source>
</evidence>
<evidence type="ECO:0000256" key="3">
    <source>
        <dbReference type="ARBA" id="ARBA00006597"/>
    </source>
</evidence>
<accession>A0ABD6QD30</accession>
<dbReference type="Proteomes" id="UP000187001">
    <property type="component" value="Unassembled WGS sequence"/>
</dbReference>
<dbReference type="Pfam" id="PF02467">
    <property type="entry name" value="Whib"/>
    <property type="match status" value="1"/>
</dbReference>
<dbReference type="EMBL" id="MBER01000174">
    <property type="protein sequence ID" value="OMC33963.1"/>
    <property type="molecule type" value="Genomic_DNA"/>
</dbReference>
<evidence type="ECO:0000256" key="10">
    <source>
        <dbReference type="ARBA" id="ARBA00023157"/>
    </source>
</evidence>
<evidence type="ECO:0000256" key="9">
    <source>
        <dbReference type="ARBA" id="ARBA00023125"/>
    </source>
</evidence>
<dbReference type="PANTHER" id="PTHR38839:SF2">
    <property type="entry name" value="TRANSCRIPTIONAL REGULATOR WHIB7-RELATED"/>
    <property type="match status" value="1"/>
</dbReference>
<comment type="similarity">
    <text evidence="3">Belongs to the WhiB family.</text>
</comment>
<dbReference type="InterPro" id="IPR003482">
    <property type="entry name" value="Whib"/>
</dbReference>
<evidence type="ECO:0000256" key="7">
    <source>
        <dbReference type="ARBA" id="ARBA00023014"/>
    </source>
</evidence>
<keyword evidence="6" id="KW-0408">Iron</keyword>
<dbReference type="GO" id="GO:0046872">
    <property type="term" value="F:metal ion binding"/>
    <property type="evidence" value="ECO:0007669"/>
    <property type="project" value="UniProtKB-KW"/>
</dbReference>
<organism evidence="13 14">
    <name type="scientific">Mycolicibacterium fortuitum</name>
    <name type="common">Mycobacterium fortuitum</name>
    <dbReference type="NCBI Taxonomy" id="1766"/>
    <lineage>
        <taxon>Bacteria</taxon>
        <taxon>Bacillati</taxon>
        <taxon>Actinomycetota</taxon>
        <taxon>Actinomycetes</taxon>
        <taxon>Mycobacteriales</taxon>
        <taxon>Mycobacteriaceae</taxon>
        <taxon>Mycolicibacterium</taxon>
    </lineage>
</organism>
<dbReference type="GO" id="GO:0003677">
    <property type="term" value="F:DNA binding"/>
    <property type="evidence" value="ECO:0007669"/>
    <property type="project" value="UniProtKB-KW"/>
</dbReference>
<evidence type="ECO:0000256" key="4">
    <source>
        <dbReference type="ARBA" id="ARBA00022485"/>
    </source>
</evidence>
<feature type="domain" description="4Fe-4S Wbl-type" evidence="12">
    <location>
        <begin position="11"/>
        <end position="65"/>
    </location>
</feature>
<dbReference type="AlphaFoldDB" id="A0ABD6QD30"/>
<proteinExistence type="inferred from homology"/>
<evidence type="ECO:0000256" key="2">
    <source>
        <dbReference type="ARBA" id="ARBA00004496"/>
    </source>
</evidence>
<keyword evidence="7" id="KW-0411">Iron-sulfur</keyword>
<protein>
    <recommendedName>
        <fullName evidence="12">4Fe-4S Wbl-type domain-containing protein</fullName>
    </recommendedName>
</protein>
<reference evidence="13 14" key="1">
    <citation type="submission" date="2016-07" db="EMBL/GenBank/DDBJ databases">
        <authorList>
            <person name="Sutton G."/>
            <person name="Brinkac L."/>
            <person name="Sanka R."/>
            <person name="Adams M."/>
            <person name="Lau E."/>
            <person name="Kumar A."/>
            <person name="Macaden R."/>
        </authorList>
    </citation>
    <scope>NUCLEOTIDE SEQUENCE [LARGE SCALE GENOMIC DNA]</scope>
    <source>
        <strain evidence="13 14">GA-0871</strain>
    </source>
</reference>
<gene>
    <name evidence="13" type="ORF">A5742_14275</name>
</gene>
<evidence type="ECO:0000256" key="6">
    <source>
        <dbReference type="ARBA" id="ARBA00023004"/>
    </source>
</evidence>